<sequence>MVRTALFLLLLNTSGCCGFGFKSCFMFYPGTGNMWCSNQNIANLTDVLSKIPDNTTKLNMSKNKINVIPPGSWSHLSGLKYLDMSQNKLAYLKGGAFRGLGVLKLLNLTRNNISHINSSSFDGLISAVETLVDLLLFSSLDLFSNSIRMINLSCFPALQHITLSFNPKLELQSDVFASNPGLKKSALRGKESPLTICGLLKGMEQLDRVEVDLKRSRLPETNSSLMDCDTPRLRTLQLNRNAPDIQRDTFLGLNHLTSLGVDRCSVRDVDPNWFVPLKKLTRLSLIKNDISWLRKNVFSKLNKLEELYLQFNMLKYIINKPFSKLRRLIKLNLSSNIIIFIKSHTFEDLINLRSLSLNGNRIKMLSTDILSGLTNLRKMVLYNNRLHFKHNEAPFINLTSLEFLDMRYQGPGRQCIGVIGPHFFKEQTSMFSPLTCCLQITHWSISKFGQTTFTLWTKNMLDALPRLLVLDISDNPISCNCDNAWSRTGPSTTLKQGCPSCTTFGVTRKGPTVRYLLLVLRAKLRGRRSAKFQYDAFISYSSKDEGWVMKQLVPNLERPAAGAPPLRLCLHHRDFRPGAAVLENIEAAIYGSRHTICVVTRNFLQSEWCSVEFQLASLRLLYDGSDVLLLVFLEEIPERCLSPYTRLCKIVRKKTYLLWPEEPQEQDTFWVRLVDALKDKEEEEGEGGGEHDMARLIG</sequence>
<reference evidence="1" key="1">
    <citation type="submission" date="2022-05" db="EMBL/GenBank/DDBJ databases">
        <title>Chromosome-level genome of Chaenocephalus aceratus.</title>
        <authorList>
            <person name="Park H."/>
        </authorList>
    </citation>
    <scope>NUCLEOTIDE SEQUENCE</scope>
    <source>
        <strain evidence="1">KU_202001</strain>
    </source>
</reference>
<dbReference type="Proteomes" id="UP001057452">
    <property type="component" value="Chromosome 19"/>
</dbReference>
<name>A0ACB9W3L7_CHAAC</name>
<dbReference type="EMBL" id="CM043803">
    <property type="protein sequence ID" value="KAI4807579.1"/>
    <property type="molecule type" value="Genomic_DNA"/>
</dbReference>
<proteinExistence type="predicted"/>
<comment type="caution">
    <text evidence="1">The sequence shown here is derived from an EMBL/GenBank/DDBJ whole genome shotgun (WGS) entry which is preliminary data.</text>
</comment>
<evidence type="ECO:0000313" key="2">
    <source>
        <dbReference type="Proteomes" id="UP001057452"/>
    </source>
</evidence>
<protein>
    <submittedName>
        <fullName evidence="1">Uncharacterized protein</fullName>
    </submittedName>
</protein>
<organism evidence="1 2">
    <name type="scientific">Chaenocephalus aceratus</name>
    <name type="common">Blackfin icefish</name>
    <name type="synonym">Chaenichthys aceratus</name>
    <dbReference type="NCBI Taxonomy" id="36190"/>
    <lineage>
        <taxon>Eukaryota</taxon>
        <taxon>Metazoa</taxon>
        <taxon>Chordata</taxon>
        <taxon>Craniata</taxon>
        <taxon>Vertebrata</taxon>
        <taxon>Euteleostomi</taxon>
        <taxon>Actinopterygii</taxon>
        <taxon>Neopterygii</taxon>
        <taxon>Teleostei</taxon>
        <taxon>Neoteleostei</taxon>
        <taxon>Acanthomorphata</taxon>
        <taxon>Eupercaria</taxon>
        <taxon>Perciformes</taxon>
        <taxon>Notothenioidei</taxon>
        <taxon>Channichthyidae</taxon>
        <taxon>Chaenocephalus</taxon>
    </lineage>
</organism>
<accession>A0ACB9W3L7</accession>
<evidence type="ECO:0000313" key="1">
    <source>
        <dbReference type="EMBL" id="KAI4807579.1"/>
    </source>
</evidence>
<keyword evidence="2" id="KW-1185">Reference proteome</keyword>
<gene>
    <name evidence="1" type="ORF">KUCAC02_027381</name>
</gene>